<reference evidence="2 3" key="1">
    <citation type="submission" date="2021-04" db="EMBL/GenBank/DDBJ databases">
        <authorList>
            <person name="De Guttry C."/>
            <person name="Zahm M."/>
            <person name="Klopp C."/>
            <person name="Cabau C."/>
            <person name="Louis A."/>
            <person name="Berthelot C."/>
            <person name="Parey E."/>
            <person name="Roest Crollius H."/>
            <person name="Montfort J."/>
            <person name="Robinson-Rechavi M."/>
            <person name="Bucao C."/>
            <person name="Bouchez O."/>
            <person name="Gislard M."/>
            <person name="Lluch J."/>
            <person name="Milhes M."/>
            <person name="Lampietro C."/>
            <person name="Lopez Roques C."/>
            <person name="Donnadieu C."/>
            <person name="Braasch I."/>
            <person name="Desvignes T."/>
            <person name="Postlethwait J."/>
            <person name="Bobe J."/>
            <person name="Wedekind C."/>
            <person name="Guiguen Y."/>
        </authorList>
    </citation>
    <scope>NUCLEOTIDE SEQUENCE [LARGE SCALE GENOMIC DNA]</scope>
    <source>
        <strain evidence="2">Cs_M1</strain>
        <tissue evidence="2">Blood</tissue>
    </source>
</reference>
<dbReference type="AlphaFoldDB" id="A0AAN8L6G0"/>
<proteinExistence type="predicted"/>
<dbReference type="Proteomes" id="UP001356427">
    <property type="component" value="Unassembled WGS sequence"/>
</dbReference>
<gene>
    <name evidence="2" type="ORF">J4Q44_G00243580</name>
</gene>
<accession>A0AAN8L6G0</accession>
<comment type="caution">
    <text evidence="2">The sequence shown here is derived from an EMBL/GenBank/DDBJ whole genome shotgun (WGS) entry which is preliminary data.</text>
</comment>
<feature type="compositionally biased region" description="Basic and acidic residues" evidence="1">
    <location>
        <begin position="29"/>
        <end position="40"/>
    </location>
</feature>
<name>A0AAN8L6G0_9TELE</name>
<sequence length="247" mass="25769">MATGGHPHPGQTVPPQHSIGPPRTLLPKGPRDTTRVTDPPHHAITITNLLTGGRHPHSPPTVPSGALTSAQLTSAQVLPTKRTGAGVPGRIIAPGRGSLSAKVVGGSAGMGQGPFHDHIMVNVGPLAPPRESHGSFMAEVLIQRGTGVKMQYWLGGLLSEIPGSSMQWWDGRGRAADATALSGHMKAALTTLPTNPPHGKEVGRRLLSTRTALRKGQVDHHTRGSSRSVGCLLQALIWSMVTQSALG</sequence>
<feature type="region of interest" description="Disordered" evidence="1">
    <location>
        <begin position="1"/>
        <end position="40"/>
    </location>
</feature>
<keyword evidence="3" id="KW-1185">Reference proteome</keyword>
<dbReference type="EMBL" id="JAGTTL010000022">
    <property type="protein sequence ID" value="KAK6305578.1"/>
    <property type="molecule type" value="Genomic_DNA"/>
</dbReference>
<protein>
    <submittedName>
        <fullName evidence="2">Uncharacterized protein</fullName>
    </submittedName>
</protein>
<evidence type="ECO:0000256" key="1">
    <source>
        <dbReference type="SAM" id="MobiDB-lite"/>
    </source>
</evidence>
<evidence type="ECO:0000313" key="2">
    <source>
        <dbReference type="EMBL" id="KAK6305578.1"/>
    </source>
</evidence>
<organism evidence="2 3">
    <name type="scientific">Coregonus suidteri</name>
    <dbReference type="NCBI Taxonomy" id="861788"/>
    <lineage>
        <taxon>Eukaryota</taxon>
        <taxon>Metazoa</taxon>
        <taxon>Chordata</taxon>
        <taxon>Craniata</taxon>
        <taxon>Vertebrata</taxon>
        <taxon>Euteleostomi</taxon>
        <taxon>Actinopterygii</taxon>
        <taxon>Neopterygii</taxon>
        <taxon>Teleostei</taxon>
        <taxon>Protacanthopterygii</taxon>
        <taxon>Salmoniformes</taxon>
        <taxon>Salmonidae</taxon>
        <taxon>Coregoninae</taxon>
        <taxon>Coregonus</taxon>
    </lineage>
</organism>
<evidence type="ECO:0000313" key="3">
    <source>
        <dbReference type="Proteomes" id="UP001356427"/>
    </source>
</evidence>